<name>A0ABZ2FKU8_9PSED</name>
<keyword evidence="2" id="KW-1185">Reference proteome</keyword>
<evidence type="ECO:0000313" key="2">
    <source>
        <dbReference type="Proteomes" id="UP001372714"/>
    </source>
</evidence>
<dbReference type="EMBL" id="CP145723">
    <property type="protein sequence ID" value="WWM65451.1"/>
    <property type="molecule type" value="Genomic_DNA"/>
</dbReference>
<gene>
    <name evidence="1" type="ORF">V6W80_17230</name>
</gene>
<dbReference type="Proteomes" id="UP001372714">
    <property type="component" value="Chromosome"/>
</dbReference>
<protein>
    <submittedName>
        <fullName evidence="1">Uncharacterized protein</fullName>
    </submittedName>
</protein>
<reference evidence="1 2" key="1">
    <citation type="submission" date="2024-02" db="EMBL/GenBank/DDBJ databases">
        <title>The whole genome sequence of Pseudomonas benzopyrenica MLY92.</title>
        <authorList>
            <person name="Liu Y."/>
        </authorList>
    </citation>
    <scope>NUCLEOTIDE SEQUENCE [LARGE SCALE GENOMIC DNA]</scope>
    <source>
        <strain evidence="1 2">MLY92</strain>
    </source>
</reference>
<proteinExistence type="predicted"/>
<organism evidence="1 2">
    <name type="scientific">Pseudomonas benzopyrenica</name>
    <dbReference type="NCBI Taxonomy" id="2993566"/>
    <lineage>
        <taxon>Bacteria</taxon>
        <taxon>Pseudomonadati</taxon>
        <taxon>Pseudomonadota</taxon>
        <taxon>Gammaproteobacteria</taxon>
        <taxon>Pseudomonadales</taxon>
        <taxon>Pseudomonadaceae</taxon>
        <taxon>Pseudomonas</taxon>
    </lineage>
</organism>
<accession>A0ABZ2FKU8</accession>
<evidence type="ECO:0000313" key="1">
    <source>
        <dbReference type="EMBL" id="WWM65451.1"/>
    </source>
</evidence>
<sequence>MTPFVITGLLLTLAAAGQIAISHRRSAHRRTTAQAYRSGAAQ</sequence>
<dbReference type="RefSeq" id="WP_338544917.1">
    <property type="nucleotide sequence ID" value="NZ_CP145723.1"/>
</dbReference>